<dbReference type="Proteomes" id="UP001205357">
    <property type="component" value="Unassembled WGS sequence"/>
</dbReference>
<dbReference type="InterPro" id="IPR016624">
    <property type="entry name" value="UCP014753"/>
</dbReference>
<sequence>MQPEHITFENPLQQRSDLTQWVNEILNAVTPFFKNNASGVDLANFTTHYGQRIANMEAFSRLLWGVTPLLAGGQEPEQLSLYIQAIKNGTHPAHPEYWGEIGHSDQRVVEMAAYGLLLALAHQPLLAHFNEQEKQHLWQWLKQSETATIPDNNWHFFPILVQVGFHHAGMPVNHEVIARHFAAMEHYWLGDGWYSDGPDRPRDYYISMGFHFYGLIYSRLMKEVDPQRCATLRERATVFAADFIHFFDENGAAIPFGRSLTYRFAQAAFWSAAAFAGLDVYSPGILKGLVLRHLRWWQQQQPFDRDGVLSVGYSYPNLIMAEDYNAPGSPYWALKTVLVLALGENSDFWQAKEEPLPPRETPHAIPKAAQILVHQPNHLWMLTSGQLERNNFVNTEAKYCKFAYSTRYAFNVERGRFGLAHASPDSMLLLSEKDNYWRGRRECQRVSVHENYIYSRWLPWNDVTVDSWLVAHGDWQVRVHQLQTARELDCAEGGFSINSRPLPQQQLEAGTSRLTGEHDTSAIVCLSEKRRQGEVVLTPPNSNLLFADRAAVPVLRGELSRGTHLLISAVWAGDPQDFDVTRAPEVSVEQGVIHLTSATQKTHFPLTELP</sequence>
<protein>
    <submittedName>
        <fullName evidence="3">DUF2264 domain-containing protein</fullName>
    </submittedName>
</protein>
<evidence type="ECO:0000313" key="4">
    <source>
        <dbReference type="Proteomes" id="UP001205357"/>
    </source>
</evidence>
<comment type="caution">
    <text evidence="3">The sequence shown here is derived from an EMBL/GenBank/DDBJ whole genome shotgun (WGS) entry which is preliminary data.</text>
</comment>
<organism evidence="3 4">
    <name type="scientific">Scandinavium hiltneri</name>
    <dbReference type="NCBI Taxonomy" id="2926519"/>
    <lineage>
        <taxon>Bacteria</taxon>
        <taxon>Pseudomonadati</taxon>
        <taxon>Pseudomonadota</taxon>
        <taxon>Gammaproteobacteria</taxon>
        <taxon>Enterobacterales</taxon>
        <taxon>Enterobacteriaceae</taxon>
        <taxon>Scandinavium</taxon>
    </lineage>
</organism>
<evidence type="ECO:0000313" key="3">
    <source>
        <dbReference type="EMBL" id="MCS2162642.1"/>
    </source>
</evidence>
<dbReference type="Pfam" id="PF20938">
    <property type="entry name" value="DUF2264_C"/>
    <property type="match status" value="1"/>
</dbReference>
<evidence type="ECO:0000259" key="1">
    <source>
        <dbReference type="Pfam" id="PF10022"/>
    </source>
</evidence>
<accession>A0ABT2E6N5</accession>
<name>A0ABT2E6N5_9ENTR</name>
<keyword evidence="4" id="KW-1185">Reference proteome</keyword>
<dbReference type="PIRSF" id="PIRSF014753">
    <property type="entry name" value="UCP014753"/>
    <property type="match status" value="1"/>
</dbReference>
<dbReference type="EMBL" id="JALIGE010000075">
    <property type="protein sequence ID" value="MCS2162642.1"/>
    <property type="molecule type" value="Genomic_DNA"/>
</dbReference>
<feature type="domain" description="DUF2264" evidence="2">
    <location>
        <begin position="362"/>
        <end position="573"/>
    </location>
</feature>
<dbReference type="Pfam" id="PF10022">
    <property type="entry name" value="DUF2264"/>
    <property type="match status" value="1"/>
</dbReference>
<gene>
    <name evidence="3" type="ORF">MUU47_16250</name>
</gene>
<dbReference type="PANTHER" id="PTHR35339:SF4">
    <property type="entry name" value="LINALOOL DEHYDRATASE_ISOMERASE DOMAIN-CONTAINING PROTEIN"/>
    <property type="match status" value="1"/>
</dbReference>
<proteinExistence type="predicted"/>
<reference evidence="3 4" key="1">
    <citation type="submission" date="2022-04" db="EMBL/GenBank/DDBJ databases">
        <title>Proposal of a three novel species of Scandinavium, Scandinavium hiltneri, Scandinavium manionii, Scandinavium tedordense.</title>
        <authorList>
            <person name="Maddock D.W."/>
            <person name="Brady C.L."/>
            <person name="Denman S."/>
            <person name="Arnold D."/>
        </authorList>
    </citation>
    <scope>NUCLEOTIDE SEQUENCE [LARGE SCALE GENOMIC DNA]</scope>
    <source>
        <strain evidence="3 4">H11S7</strain>
    </source>
</reference>
<dbReference type="PANTHER" id="PTHR35339">
    <property type="entry name" value="LINALOOL DEHYDRATASE_ISOMERASE DOMAIN-CONTAINING PROTEIN"/>
    <property type="match status" value="1"/>
</dbReference>
<dbReference type="InterPro" id="IPR049237">
    <property type="entry name" value="DUF2264_C"/>
</dbReference>
<feature type="domain" description="DUF2264" evidence="1">
    <location>
        <begin position="14"/>
        <end position="356"/>
    </location>
</feature>
<evidence type="ECO:0000259" key="2">
    <source>
        <dbReference type="Pfam" id="PF20938"/>
    </source>
</evidence>
<dbReference type="RefSeq" id="WP_258989175.1">
    <property type="nucleotide sequence ID" value="NZ_JALIGE010000075.1"/>
</dbReference>
<dbReference type="InterPro" id="IPR049349">
    <property type="entry name" value="DUF2264_N"/>
</dbReference>